<evidence type="ECO:0000313" key="2">
    <source>
        <dbReference type="Proteomes" id="UP000233769"/>
    </source>
</evidence>
<dbReference type="AlphaFoldDB" id="A0A2N9AUD9"/>
<dbReference type="SUPFAM" id="SSF101898">
    <property type="entry name" value="NHL repeat"/>
    <property type="match status" value="1"/>
</dbReference>
<protein>
    <recommendedName>
        <fullName evidence="3">SMP-30/Gluconolactonase/LRE-like region domain-containing protein</fullName>
    </recommendedName>
</protein>
<sequence>MPSPRRPGATAIAADGTLFVSDTDTQRILRIAPDGTVSSLIEDPRLLRVDAMWIDATGRLWMPAAQINRLALFQGGTSRARAIPGGSLHLAGGRRAAPNDHR</sequence>
<dbReference type="InterPro" id="IPR011042">
    <property type="entry name" value="6-blade_b-propeller_TolB-like"/>
</dbReference>
<evidence type="ECO:0008006" key="3">
    <source>
        <dbReference type="Google" id="ProtNLM"/>
    </source>
</evidence>
<accession>A0A2N9AUD9</accession>
<name>A0A2N9AUD9_METEX</name>
<proteinExistence type="predicted"/>
<dbReference type="Gene3D" id="2.120.10.30">
    <property type="entry name" value="TolB, C-terminal domain"/>
    <property type="match status" value="1"/>
</dbReference>
<evidence type="ECO:0000313" key="1">
    <source>
        <dbReference type="EMBL" id="SOR30898.1"/>
    </source>
</evidence>
<reference evidence="2" key="1">
    <citation type="submission" date="2017-10" db="EMBL/GenBank/DDBJ databases">
        <authorList>
            <person name="Regsiter A."/>
            <person name="William W."/>
        </authorList>
    </citation>
    <scope>NUCLEOTIDE SEQUENCE [LARGE SCALE GENOMIC DNA]</scope>
</reference>
<dbReference type="EMBL" id="LT962688">
    <property type="protein sequence ID" value="SOR30898.1"/>
    <property type="molecule type" value="Genomic_DNA"/>
</dbReference>
<dbReference type="RefSeq" id="WP_012253265.1">
    <property type="nucleotide sequence ID" value="NZ_CP077638.1"/>
</dbReference>
<gene>
    <name evidence="1" type="ORF">TK0001_4296</name>
</gene>
<organism evidence="1 2">
    <name type="scientific">Methylorubrum extorquens</name>
    <name type="common">Methylobacterium dichloromethanicum</name>
    <name type="synonym">Methylobacterium extorquens</name>
    <dbReference type="NCBI Taxonomy" id="408"/>
    <lineage>
        <taxon>Bacteria</taxon>
        <taxon>Pseudomonadati</taxon>
        <taxon>Pseudomonadota</taxon>
        <taxon>Alphaproteobacteria</taxon>
        <taxon>Hyphomicrobiales</taxon>
        <taxon>Methylobacteriaceae</taxon>
        <taxon>Methylorubrum</taxon>
    </lineage>
</organism>
<dbReference type="Proteomes" id="UP000233769">
    <property type="component" value="Chromosome tk0001"/>
</dbReference>